<evidence type="ECO:0000256" key="1">
    <source>
        <dbReference type="ARBA" id="ARBA00022485"/>
    </source>
</evidence>
<sequence>MTQQKKTLEGLLNYGNPYGLSPKKRLDWLENIEVKRLPQQKADVLYFVGDAASYEPELQNLPRSIVKLFQFFGVDFGILAEEKSCGDVALRIGDRGLFEELSNHTKEAFKESGANTIVTTSPHCMNLFKNEYDSYVQDNFEIKHYTEFFADRLSKKAASFPKEFPHDVT</sequence>
<keyword evidence="3" id="KW-0560">Oxidoreductase</keyword>
<dbReference type="AlphaFoldDB" id="X0Y283"/>
<gene>
    <name evidence="7" type="ORF">S01H1_80749</name>
</gene>
<dbReference type="GO" id="GO:0005886">
    <property type="term" value="C:plasma membrane"/>
    <property type="evidence" value="ECO:0007669"/>
    <property type="project" value="TreeGrafter"/>
</dbReference>
<dbReference type="PANTHER" id="PTHR43255:SF1">
    <property type="entry name" value="IRON-SULFUR-BINDING OXIDOREDUCTASE FADF-RELATED"/>
    <property type="match status" value="1"/>
</dbReference>
<evidence type="ECO:0000256" key="2">
    <source>
        <dbReference type="ARBA" id="ARBA00022723"/>
    </source>
</evidence>
<proteinExistence type="predicted"/>
<comment type="caution">
    <text evidence="7">The sequence shown here is derived from an EMBL/GenBank/DDBJ whole genome shotgun (WGS) entry which is preliminary data.</text>
</comment>
<keyword evidence="1" id="KW-0004">4Fe-4S</keyword>
<organism evidence="7">
    <name type="scientific">marine sediment metagenome</name>
    <dbReference type="NCBI Taxonomy" id="412755"/>
    <lineage>
        <taxon>unclassified sequences</taxon>
        <taxon>metagenomes</taxon>
        <taxon>ecological metagenomes</taxon>
    </lineage>
</organism>
<keyword evidence="5" id="KW-0411">Iron-sulfur</keyword>
<evidence type="ECO:0000313" key="7">
    <source>
        <dbReference type="EMBL" id="GAG49820.1"/>
    </source>
</evidence>
<dbReference type="EMBL" id="BARS01054558">
    <property type="protein sequence ID" value="GAG49820.1"/>
    <property type="molecule type" value="Genomic_DNA"/>
</dbReference>
<name>X0Y283_9ZZZZ</name>
<protein>
    <recommendedName>
        <fullName evidence="6">Cysteine-rich domain-containing protein</fullName>
    </recommendedName>
</protein>
<accession>X0Y283</accession>
<dbReference type="GO" id="GO:0051539">
    <property type="term" value="F:4 iron, 4 sulfur cluster binding"/>
    <property type="evidence" value="ECO:0007669"/>
    <property type="project" value="UniProtKB-KW"/>
</dbReference>
<evidence type="ECO:0000259" key="6">
    <source>
        <dbReference type="Pfam" id="PF02754"/>
    </source>
</evidence>
<evidence type="ECO:0000256" key="5">
    <source>
        <dbReference type="ARBA" id="ARBA00023014"/>
    </source>
</evidence>
<dbReference type="InterPro" id="IPR051460">
    <property type="entry name" value="HdrC_iron-sulfur_subunit"/>
</dbReference>
<dbReference type="PANTHER" id="PTHR43255">
    <property type="entry name" value="IRON-SULFUR-BINDING OXIDOREDUCTASE FADF-RELATED-RELATED"/>
    <property type="match status" value="1"/>
</dbReference>
<reference evidence="7" key="1">
    <citation type="journal article" date="2014" name="Front. Microbiol.">
        <title>High frequency of phylogenetically diverse reductive dehalogenase-homologous genes in deep subseafloor sedimentary metagenomes.</title>
        <authorList>
            <person name="Kawai M."/>
            <person name="Futagami T."/>
            <person name="Toyoda A."/>
            <person name="Takaki Y."/>
            <person name="Nishi S."/>
            <person name="Hori S."/>
            <person name="Arai W."/>
            <person name="Tsubouchi T."/>
            <person name="Morono Y."/>
            <person name="Uchiyama I."/>
            <person name="Ito T."/>
            <person name="Fujiyama A."/>
            <person name="Inagaki F."/>
            <person name="Takami H."/>
        </authorList>
    </citation>
    <scope>NUCLEOTIDE SEQUENCE</scope>
    <source>
        <strain evidence="7">Expedition CK06-06</strain>
    </source>
</reference>
<evidence type="ECO:0000256" key="4">
    <source>
        <dbReference type="ARBA" id="ARBA00023004"/>
    </source>
</evidence>
<dbReference type="InterPro" id="IPR004017">
    <property type="entry name" value="Cys_rich_dom"/>
</dbReference>
<evidence type="ECO:0000256" key="3">
    <source>
        <dbReference type="ARBA" id="ARBA00023002"/>
    </source>
</evidence>
<keyword evidence="4" id="KW-0408">Iron</keyword>
<feature type="domain" description="Cysteine-rich" evidence="6">
    <location>
        <begin position="46"/>
        <end position="128"/>
    </location>
</feature>
<dbReference type="GO" id="GO:0046872">
    <property type="term" value="F:metal ion binding"/>
    <property type="evidence" value="ECO:0007669"/>
    <property type="project" value="UniProtKB-KW"/>
</dbReference>
<feature type="non-terminal residue" evidence="7">
    <location>
        <position position="169"/>
    </location>
</feature>
<dbReference type="Pfam" id="PF02754">
    <property type="entry name" value="CCG"/>
    <property type="match status" value="1"/>
</dbReference>
<dbReference type="GO" id="GO:0016491">
    <property type="term" value="F:oxidoreductase activity"/>
    <property type="evidence" value="ECO:0007669"/>
    <property type="project" value="UniProtKB-KW"/>
</dbReference>
<keyword evidence="2" id="KW-0479">Metal-binding</keyword>